<keyword evidence="7" id="KW-0547">Nucleotide-binding</keyword>
<keyword evidence="9" id="KW-0460">Magnesium</keyword>
<sequence length="138" mass="15439">MSQLIAHTLEDIPFVAKEILETIGNRKVVAFYAEMGSGKTTLISAILRAMGIELLEGSPTYSLVNSYDSAYYGEVMHFDMYRLNSVEEAIDAGVEELLYSHATCFVEWAEIIEPLLPDDVVKIFIEVNESGERLIQIS</sequence>
<dbReference type="EMBL" id="CP002542">
    <property type="protein sequence ID" value="AEA44577.1"/>
    <property type="molecule type" value="Genomic_DNA"/>
</dbReference>
<accession>F2IEN8</accession>
<dbReference type="GO" id="GO:0002949">
    <property type="term" value="P:tRNA threonylcarbamoyladenosine modification"/>
    <property type="evidence" value="ECO:0007669"/>
    <property type="project" value="InterPro"/>
</dbReference>
<dbReference type="KEGG" id="fte:Fluta_2593"/>
<evidence type="ECO:0000256" key="2">
    <source>
        <dbReference type="ARBA" id="ARBA00007599"/>
    </source>
</evidence>
<dbReference type="RefSeq" id="WP_013687347.1">
    <property type="nucleotide sequence ID" value="NC_015321.1"/>
</dbReference>
<evidence type="ECO:0000256" key="6">
    <source>
        <dbReference type="ARBA" id="ARBA00022723"/>
    </source>
</evidence>
<reference evidence="12" key="2">
    <citation type="submission" date="2011-02" db="EMBL/GenBank/DDBJ databases">
        <title>The complete genome of Fluviicola taffensis DSM 16823.</title>
        <authorList>
            <consortium name="US DOE Joint Genome Institute (JGI-PGF)"/>
            <person name="Lucas S."/>
            <person name="Copeland A."/>
            <person name="Lapidus A."/>
            <person name="Bruce D."/>
            <person name="Goodwin L."/>
            <person name="Pitluck S."/>
            <person name="Kyrpides N."/>
            <person name="Mavromatis K."/>
            <person name="Ivanova N."/>
            <person name="Mikhailova N."/>
            <person name="Pagani I."/>
            <person name="Chertkov O."/>
            <person name="Detter J.C."/>
            <person name="Han C."/>
            <person name="Tapia R."/>
            <person name="Land M."/>
            <person name="Hauser L."/>
            <person name="Markowitz V."/>
            <person name="Cheng J.-F."/>
            <person name="Hugenholtz P."/>
            <person name="Woyke T."/>
            <person name="Wu D."/>
            <person name="Tindall B."/>
            <person name="Pomrenke H.G."/>
            <person name="Brambilla E."/>
            <person name="Klenk H.-P."/>
            <person name="Eisen J.A."/>
        </authorList>
    </citation>
    <scope>NUCLEOTIDE SEQUENCE [LARGE SCALE GENOMIC DNA]</scope>
    <source>
        <strain evidence="12">DSM 16823 / RW262 / RW262</strain>
    </source>
</reference>
<name>F2IEN8_FLUTR</name>
<evidence type="ECO:0000256" key="8">
    <source>
        <dbReference type="ARBA" id="ARBA00022840"/>
    </source>
</evidence>
<dbReference type="HOGENOM" id="CLU_087829_5_0_10"/>
<dbReference type="AlphaFoldDB" id="F2IEN8"/>
<dbReference type="OrthoDB" id="9815896at2"/>
<keyword evidence="5" id="KW-0819">tRNA processing</keyword>
<reference evidence="11 12" key="1">
    <citation type="journal article" date="2011" name="Stand. Genomic Sci.">
        <title>Complete genome sequence of the gliding freshwater bacterium Fluviicola taffensis type strain (RW262).</title>
        <authorList>
            <person name="Woyke T."/>
            <person name="Chertkov O."/>
            <person name="Lapidus A."/>
            <person name="Nolan M."/>
            <person name="Lucas S."/>
            <person name="Del Rio T.G."/>
            <person name="Tice H."/>
            <person name="Cheng J.F."/>
            <person name="Tapia R."/>
            <person name="Han C."/>
            <person name="Goodwin L."/>
            <person name="Pitluck S."/>
            <person name="Liolios K."/>
            <person name="Pagani I."/>
            <person name="Ivanova N."/>
            <person name="Huntemann M."/>
            <person name="Mavromatis K."/>
            <person name="Mikhailova N."/>
            <person name="Pati A."/>
            <person name="Chen A."/>
            <person name="Palaniappan K."/>
            <person name="Land M."/>
            <person name="Hauser L."/>
            <person name="Brambilla E.M."/>
            <person name="Rohde M."/>
            <person name="Mwirichia R."/>
            <person name="Sikorski J."/>
            <person name="Tindall B.J."/>
            <person name="Goker M."/>
            <person name="Bristow J."/>
            <person name="Eisen J.A."/>
            <person name="Markowitz V."/>
            <person name="Hugenholtz P."/>
            <person name="Klenk H.P."/>
            <person name="Kyrpides N.C."/>
        </authorList>
    </citation>
    <scope>NUCLEOTIDE SEQUENCE [LARGE SCALE GENOMIC DNA]</scope>
    <source>
        <strain evidence="12">DSM 16823 / RW262 / RW262</strain>
    </source>
</reference>
<evidence type="ECO:0000256" key="1">
    <source>
        <dbReference type="ARBA" id="ARBA00004496"/>
    </source>
</evidence>
<organism evidence="11 12">
    <name type="scientific">Fluviicola taffensis (strain DSM 16823 / NCIMB 13979 / RW262)</name>
    <dbReference type="NCBI Taxonomy" id="755732"/>
    <lineage>
        <taxon>Bacteria</taxon>
        <taxon>Pseudomonadati</taxon>
        <taxon>Bacteroidota</taxon>
        <taxon>Flavobacteriia</taxon>
        <taxon>Flavobacteriales</taxon>
        <taxon>Crocinitomicaceae</taxon>
        <taxon>Fluviicola</taxon>
    </lineage>
</organism>
<dbReference type="NCBIfam" id="TIGR00150">
    <property type="entry name" value="T6A_YjeE"/>
    <property type="match status" value="1"/>
</dbReference>
<dbReference type="InterPro" id="IPR027417">
    <property type="entry name" value="P-loop_NTPase"/>
</dbReference>
<evidence type="ECO:0000256" key="4">
    <source>
        <dbReference type="ARBA" id="ARBA00022490"/>
    </source>
</evidence>
<dbReference type="Pfam" id="PF02367">
    <property type="entry name" value="TsaE"/>
    <property type="match status" value="1"/>
</dbReference>
<dbReference type="GO" id="GO:0005524">
    <property type="term" value="F:ATP binding"/>
    <property type="evidence" value="ECO:0007669"/>
    <property type="project" value="UniProtKB-KW"/>
</dbReference>
<evidence type="ECO:0000256" key="5">
    <source>
        <dbReference type="ARBA" id="ARBA00022694"/>
    </source>
</evidence>
<comment type="subcellular location">
    <subcellularLocation>
        <location evidence="1">Cytoplasm</location>
    </subcellularLocation>
</comment>
<keyword evidence="4" id="KW-0963">Cytoplasm</keyword>
<keyword evidence="6" id="KW-0479">Metal-binding</keyword>
<evidence type="ECO:0000313" key="11">
    <source>
        <dbReference type="EMBL" id="AEA44577.1"/>
    </source>
</evidence>
<dbReference type="PANTHER" id="PTHR33540:SF2">
    <property type="entry name" value="TRNA THREONYLCARBAMOYLADENOSINE BIOSYNTHESIS PROTEIN TSAE"/>
    <property type="match status" value="1"/>
</dbReference>
<evidence type="ECO:0000256" key="9">
    <source>
        <dbReference type="ARBA" id="ARBA00022842"/>
    </source>
</evidence>
<protein>
    <recommendedName>
        <fullName evidence="3">tRNA threonylcarbamoyladenosine biosynthesis protein TsaE</fullName>
    </recommendedName>
    <alternativeName>
        <fullName evidence="10">t(6)A37 threonylcarbamoyladenosine biosynthesis protein TsaE</fullName>
    </alternativeName>
</protein>
<dbReference type="Gene3D" id="3.40.50.300">
    <property type="entry name" value="P-loop containing nucleotide triphosphate hydrolases"/>
    <property type="match status" value="1"/>
</dbReference>
<dbReference type="GO" id="GO:0046872">
    <property type="term" value="F:metal ion binding"/>
    <property type="evidence" value="ECO:0007669"/>
    <property type="project" value="UniProtKB-KW"/>
</dbReference>
<evidence type="ECO:0000256" key="7">
    <source>
        <dbReference type="ARBA" id="ARBA00022741"/>
    </source>
</evidence>
<proteinExistence type="inferred from homology"/>
<dbReference type="eggNOG" id="COG0802">
    <property type="taxonomic scope" value="Bacteria"/>
</dbReference>
<evidence type="ECO:0000313" key="12">
    <source>
        <dbReference type="Proteomes" id="UP000007463"/>
    </source>
</evidence>
<dbReference type="STRING" id="755732.Fluta_2593"/>
<evidence type="ECO:0000256" key="3">
    <source>
        <dbReference type="ARBA" id="ARBA00019010"/>
    </source>
</evidence>
<dbReference type="GO" id="GO:0005737">
    <property type="term" value="C:cytoplasm"/>
    <property type="evidence" value="ECO:0007669"/>
    <property type="project" value="UniProtKB-SubCell"/>
</dbReference>
<dbReference type="InterPro" id="IPR003442">
    <property type="entry name" value="T6A_TsaE"/>
</dbReference>
<keyword evidence="8" id="KW-0067">ATP-binding</keyword>
<comment type="similarity">
    <text evidence="2">Belongs to the TsaE family.</text>
</comment>
<keyword evidence="12" id="KW-1185">Reference proteome</keyword>
<dbReference type="Proteomes" id="UP000007463">
    <property type="component" value="Chromosome"/>
</dbReference>
<dbReference type="PANTHER" id="PTHR33540">
    <property type="entry name" value="TRNA THREONYLCARBAMOYLADENOSINE BIOSYNTHESIS PROTEIN TSAE"/>
    <property type="match status" value="1"/>
</dbReference>
<dbReference type="SUPFAM" id="SSF52540">
    <property type="entry name" value="P-loop containing nucleoside triphosphate hydrolases"/>
    <property type="match status" value="1"/>
</dbReference>
<evidence type="ECO:0000256" key="10">
    <source>
        <dbReference type="ARBA" id="ARBA00032441"/>
    </source>
</evidence>
<gene>
    <name evidence="11" type="ordered locus">Fluta_2593</name>
</gene>